<evidence type="ECO:0000313" key="4">
    <source>
        <dbReference type="EMBL" id="MFC7079608.1"/>
    </source>
</evidence>
<gene>
    <name evidence="4" type="ORF">ACFQJ6_05095</name>
</gene>
<dbReference type="RefSeq" id="WP_276279315.1">
    <property type="nucleotide sequence ID" value="NZ_CP119809.1"/>
</dbReference>
<dbReference type="Proteomes" id="UP001596407">
    <property type="component" value="Unassembled WGS sequence"/>
</dbReference>
<keyword evidence="2" id="KW-0472">Membrane</keyword>
<dbReference type="Pfam" id="PF02080">
    <property type="entry name" value="TrkA_C"/>
    <property type="match status" value="1"/>
</dbReference>
<dbReference type="GeneID" id="79303879"/>
<evidence type="ECO:0000259" key="3">
    <source>
        <dbReference type="PROSITE" id="PS51202"/>
    </source>
</evidence>
<dbReference type="InterPro" id="IPR006037">
    <property type="entry name" value="RCK_C"/>
</dbReference>
<protein>
    <submittedName>
        <fullName evidence="4">TrkA C-terminal domain-containing protein</fullName>
    </submittedName>
</protein>
<dbReference type="AlphaFoldDB" id="A0ABD5WHC5"/>
<sequence length="393" mass="40481">MSVLTAVERPVVAVVRVVGLTLLASGVATGVGVLYRFYAREEIPEGLAVLVGLGVVGGWLNTATALRQFLGTGETIPPPGVVAVNVAAFALGAGAAAVGARSGARVIADAFSLTREGDVGRLVQSVGRFVTVELPEEIDDIDGYEPLDSETAETLAGASLRFPRGLTVAELRERLVARLRDDYGVGHVDVELADDGTVEYLAAGGRAVGLGPTLAPGTVAVAVRADPAFSASAGDLVQVWRSGATDDDAPVERVATAELRATVGDVATLALDAATDLEPDAAYRLVTLPVEPRADREFSARLRAADETVGAVTLVADSPLVGAPVGSIDATVVAVRDAEGVETIPADHRLLAPGDTLYVVARPDLLRKVETAASEGTDASPVTPRDRGGRTER</sequence>
<dbReference type="PROSITE" id="PS51202">
    <property type="entry name" value="RCK_C"/>
    <property type="match status" value="1"/>
</dbReference>
<feature type="region of interest" description="Disordered" evidence="1">
    <location>
        <begin position="370"/>
        <end position="393"/>
    </location>
</feature>
<keyword evidence="5" id="KW-1185">Reference proteome</keyword>
<organism evidence="4 5">
    <name type="scientific">Halorussus caseinilyticus</name>
    <dbReference type="NCBI Taxonomy" id="3034025"/>
    <lineage>
        <taxon>Archaea</taxon>
        <taxon>Methanobacteriati</taxon>
        <taxon>Methanobacteriota</taxon>
        <taxon>Stenosarchaea group</taxon>
        <taxon>Halobacteria</taxon>
        <taxon>Halobacteriales</taxon>
        <taxon>Haladaptataceae</taxon>
        <taxon>Halorussus</taxon>
    </lineage>
</organism>
<dbReference type="Gene3D" id="3.30.70.1450">
    <property type="entry name" value="Regulator of K+ conductance, C-terminal domain"/>
    <property type="match status" value="1"/>
</dbReference>
<feature type="compositionally biased region" description="Basic and acidic residues" evidence="1">
    <location>
        <begin position="384"/>
        <end position="393"/>
    </location>
</feature>
<comment type="caution">
    <text evidence="4">The sequence shown here is derived from an EMBL/GenBank/DDBJ whole genome shotgun (WGS) entry which is preliminary data.</text>
</comment>
<proteinExistence type="predicted"/>
<dbReference type="InterPro" id="IPR058604">
    <property type="entry name" value="DUF8167_3rd"/>
</dbReference>
<evidence type="ECO:0000313" key="5">
    <source>
        <dbReference type="Proteomes" id="UP001596407"/>
    </source>
</evidence>
<dbReference type="Pfam" id="PF26502">
    <property type="entry name" value="DUF8167_2nd"/>
    <property type="match status" value="1"/>
</dbReference>
<dbReference type="InterPro" id="IPR058480">
    <property type="entry name" value="DUF8167_N"/>
</dbReference>
<dbReference type="Pfam" id="PF26501">
    <property type="entry name" value="DUF8167"/>
    <property type="match status" value="1"/>
</dbReference>
<dbReference type="InterPro" id="IPR058603">
    <property type="entry name" value="DUF8167_2nd"/>
</dbReference>
<dbReference type="EMBL" id="JBHSZH010000005">
    <property type="protein sequence ID" value="MFC7079608.1"/>
    <property type="molecule type" value="Genomic_DNA"/>
</dbReference>
<feature type="transmembrane region" description="Helical" evidence="2">
    <location>
        <begin position="47"/>
        <end position="70"/>
    </location>
</feature>
<feature type="transmembrane region" description="Helical" evidence="2">
    <location>
        <begin position="12"/>
        <end position="35"/>
    </location>
</feature>
<evidence type="ECO:0000256" key="1">
    <source>
        <dbReference type="SAM" id="MobiDB-lite"/>
    </source>
</evidence>
<name>A0ABD5WHC5_9EURY</name>
<feature type="transmembrane region" description="Helical" evidence="2">
    <location>
        <begin position="82"/>
        <end position="100"/>
    </location>
</feature>
<dbReference type="SUPFAM" id="SSF116726">
    <property type="entry name" value="TrkA C-terminal domain-like"/>
    <property type="match status" value="1"/>
</dbReference>
<dbReference type="Pfam" id="PF26503">
    <property type="entry name" value="DUF8167_3rd"/>
    <property type="match status" value="1"/>
</dbReference>
<feature type="domain" description="RCK C-terminal" evidence="3">
    <location>
        <begin position="297"/>
        <end position="375"/>
    </location>
</feature>
<evidence type="ECO:0000256" key="2">
    <source>
        <dbReference type="SAM" id="Phobius"/>
    </source>
</evidence>
<dbReference type="InterPro" id="IPR036721">
    <property type="entry name" value="RCK_C_sf"/>
</dbReference>
<accession>A0ABD5WHC5</accession>
<keyword evidence="2" id="KW-1133">Transmembrane helix</keyword>
<reference evidence="4 5" key="1">
    <citation type="journal article" date="2019" name="Int. J. Syst. Evol. Microbiol.">
        <title>The Global Catalogue of Microorganisms (GCM) 10K type strain sequencing project: providing services to taxonomists for standard genome sequencing and annotation.</title>
        <authorList>
            <consortium name="The Broad Institute Genomics Platform"/>
            <consortium name="The Broad Institute Genome Sequencing Center for Infectious Disease"/>
            <person name="Wu L."/>
            <person name="Ma J."/>
        </authorList>
    </citation>
    <scope>NUCLEOTIDE SEQUENCE [LARGE SCALE GENOMIC DNA]</scope>
    <source>
        <strain evidence="4 5">DT72</strain>
    </source>
</reference>
<keyword evidence="2" id="KW-0812">Transmembrane</keyword>